<dbReference type="PRINTS" id="PR01438">
    <property type="entry name" value="UNVRSLSTRESS"/>
</dbReference>
<proteinExistence type="inferred from homology"/>
<comment type="caution">
    <text evidence="3">The sequence shown here is derived from an EMBL/GenBank/DDBJ whole genome shotgun (WGS) entry which is preliminary data.</text>
</comment>
<evidence type="ECO:0000313" key="4">
    <source>
        <dbReference type="Proteomes" id="UP001250656"/>
    </source>
</evidence>
<dbReference type="EMBL" id="JAVTTP010000001">
    <property type="protein sequence ID" value="MDT7827606.1"/>
    <property type="molecule type" value="Genomic_DNA"/>
</dbReference>
<dbReference type="InterPro" id="IPR006016">
    <property type="entry name" value="UspA"/>
</dbReference>
<dbReference type="CDD" id="cd00293">
    <property type="entry name" value="USP-like"/>
    <property type="match status" value="1"/>
</dbReference>
<reference evidence="3 4" key="1">
    <citation type="submission" date="2023-09" db="EMBL/GenBank/DDBJ databases">
        <title>Novel taxa isolated from Blanes Bay.</title>
        <authorList>
            <person name="Rey-Velasco X."/>
            <person name="Lucena T."/>
        </authorList>
    </citation>
    <scope>NUCLEOTIDE SEQUENCE [LARGE SCALE GENOMIC DNA]</scope>
    <source>
        <strain evidence="3 4">S334</strain>
    </source>
</reference>
<comment type="similarity">
    <text evidence="1">Belongs to the universal stress protein A family.</text>
</comment>
<dbReference type="Gene3D" id="3.40.50.620">
    <property type="entry name" value="HUPs"/>
    <property type="match status" value="2"/>
</dbReference>
<evidence type="ECO:0000259" key="2">
    <source>
        <dbReference type="Pfam" id="PF00582"/>
    </source>
</evidence>
<sequence>MQIQTLVVPVDFSDTAEKAVHYATALAKKLNSELIFAHGYTPVQAPNASASMSSTNIPPAQNVVTHEELARQRMEEFLDGFPEISNTRHTVSVMLGSITDVVRETVREKKVDLVVTATEGADELKGFFVGTNSEKLSREAPCPVLIVPDDVKNYKIDTVCLALDTKDPENSVSPELLMALVNAFDAKLRIIHISEDEDTTAKKTELIDQYQNTLGKTRHSFHVFHGDNPQDGITKFLDENPIDLLTLVHREHGFFERIFQPGIRKKLVFSADIPLLILK</sequence>
<dbReference type="Proteomes" id="UP001250656">
    <property type="component" value="Unassembled WGS sequence"/>
</dbReference>
<dbReference type="Pfam" id="PF00582">
    <property type="entry name" value="Usp"/>
    <property type="match status" value="1"/>
</dbReference>
<name>A0ABU3L1L0_9FLAO</name>
<dbReference type="SUPFAM" id="SSF52402">
    <property type="entry name" value="Adenine nucleotide alpha hydrolases-like"/>
    <property type="match status" value="2"/>
</dbReference>
<dbReference type="PANTHER" id="PTHR46268:SF6">
    <property type="entry name" value="UNIVERSAL STRESS PROTEIN UP12"/>
    <property type="match status" value="1"/>
</dbReference>
<accession>A0ABU3L1L0</accession>
<organism evidence="3 4">
    <name type="scientific">Pricia mediterranea</name>
    <dbReference type="NCBI Taxonomy" id="3076079"/>
    <lineage>
        <taxon>Bacteria</taxon>
        <taxon>Pseudomonadati</taxon>
        <taxon>Bacteroidota</taxon>
        <taxon>Flavobacteriia</taxon>
        <taxon>Flavobacteriales</taxon>
        <taxon>Flavobacteriaceae</taxon>
        <taxon>Pricia</taxon>
    </lineage>
</organism>
<gene>
    <name evidence="3" type="ORF">RQM65_02865</name>
</gene>
<dbReference type="PANTHER" id="PTHR46268">
    <property type="entry name" value="STRESS RESPONSE PROTEIN NHAX"/>
    <property type="match status" value="1"/>
</dbReference>
<protein>
    <submittedName>
        <fullName evidence="3">Universal stress protein</fullName>
    </submittedName>
</protein>
<evidence type="ECO:0000313" key="3">
    <source>
        <dbReference type="EMBL" id="MDT7827606.1"/>
    </source>
</evidence>
<dbReference type="RefSeq" id="WP_314012601.1">
    <property type="nucleotide sequence ID" value="NZ_JAVTTP010000001.1"/>
</dbReference>
<evidence type="ECO:0000256" key="1">
    <source>
        <dbReference type="ARBA" id="ARBA00008791"/>
    </source>
</evidence>
<keyword evidence="4" id="KW-1185">Reference proteome</keyword>
<feature type="domain" description="UspA" evidence="2">
    <location>
        <begin position="4"/>
        <end position="148"/>
    </location>
</feature>
<dbReference type="InterPro" id="IPR006015">
    <property type="entry name" value="Universal_stress_UspA"/>
</dbReference>
<dbReference type="InterPro" id="IPR014729">
    <property type="entry name" value="Rossmann-like_a/b/a_fold"/>
</dbReference>